<evidence type="ECO:0000256" key="2">
    <source>
        <dbReference type="ARBA" id="ARBA00005546"/>
    </source>
</evidence>
<dbReference type="GO" id="GO:0005829">
    <property type="term" value="C:cytosol"/>
    <property type="evidence" value="ECO:0007669"/>
    <property type="project" value="TreeGrafter"/>
</dbReference>
<keyword evidence="10" id="KW-1185">Reference proteome</keyword>
<dbReference type="HOGENOM" id="CLU_065847_1_0_1"/>
<dbReference type="EMBL" id="KN847476">
    <property type="protein sequence ID" value="KIX08043.1"/>
    <property type="molecule type" value="Genomic_DNA"/>
</dbReference>
<dbReference type="InterPro" id="IPR036504">
    <property type="entry name" value="CGI121/TPRKB_sf"/>
</dbReference>
<dbReference type="Gene3D" id="3.30.2380.10">
    <property type="entry name" value="CGI121/TPRKB"/>
    <property type="match status" value="1"/>
</dbReference>
<proteinExistence type="inferred from homology"/>
<dbReference type="RefSeq" id="XP_013275179.1">
    <property type="nucleotide sequence ID" value="XM_013419725.1"/>
</dbReference>
<name>A0A0D2HC89_9EURO</name>
<gene>
    <name evidence="9" type="ORF">Z518_02698</name>
</gene>
<dbReference type="GO" id="GO:0002949">
    <property type="term" value="P:tRNA threonylcarbamoyladenosine modification"/>
    <property type="evidence" value="ECO:0007669"/>
    <property type="project" value="TreeGrafter"/>
</dbReference>
<comment type="similarity">
    <text evidence="2 8">Belongs to the CGI121/TPRKB family.</text>
</comment>
<dbReference type="Pfam" id="PF08617">
    <property type="entry name" value="CGI-121"/>
    <property type="match status" value="1"/>
</dbReference>
<dbReference type="SUPFAM" id="SSF143870">
    <property type="entry name" value="PF0523-like"/>
    <property type="match status" value="1"/>
</dbReference>
<dbReference type="InterPro" id="IPR013926">
    <property type="entry name" value="CGI121/TPRKB"/>
</dbReference>
<protein>
    <recommendedName>
        <fullName evidence="4">EKC/KEOPS complex subunit CGI121</fullName>
    </recommendedName>
    <alternativeName>
        <fullName evidence="3">EKC/KEOPS complex subunit cgi121</fullName>
    </alternativeName>
</protein>
<dbReference type="GeneID" id="25290769"/>
<evidence type="ECO:0000256" key="4">
    <source>
        <dbReference type="ARBA" id="ARBA00016009"/>
    </source>
</evidence>
<sequence>MVSTIHLAHMPPDLLLYVALYVDVSNAAFLKDQLLAGNAEFEYAFIDASMILSTKHVLAASFRAMNDYLNDRLKSRNIHSEIVFSLSPSNNIAEAFRRFGITETTKNLLVLKVATTPDVTHESVSSHLSTRIQGTECVFEDATIRKVSDLERIRKAYKLGSATNSADKQANIVDGTMRGGSGKDVDDEQTRIRNLEVQILGLMALRGAT</sequence>
<comment type="subcellular location">
    <subcellularLocation>
        <location evidence="1">Nucleus</location>
    </subcellularLocation>
</comment>
<dbReference type="VEuPathDB" id="FungiDB:Z518_02698"/>
<dbReference type="OrthoDB" id="329139at2759"/>
<evidence type="ECO:0000256" key="8">
    <source>
        <dbReference type="RuleBase" id="RU004398"/>
    </source>
</evidence>
<evidence type="ECO:0000256" key="3">
    <source>
        <dbReference type="ARBA" id="ARBA00015316"/>
    </source>
</evidence>
<evidence type="ECO:0000313" key="10">
    <source>
        <dbReference type="Proteomes" id="UP000053617"/>
    </source>
</evidence>
<dbReference type="PANTHER" id="PTHR15840:SF10">
    <property type="entry name" value="EKC_KEOPS COMPLEX SUBUNIT TPRKB"/>
    <property type="match status" value="1"/>
</dbReference>
<dbReference type="PANTHER" id="PTHR15840">
    <property type="entry name" value="CGI-121 FAMILY MEMBER"/>
    <property type="match status" value="1"/>
</dbReference>
<dbReference type="GO" id="GO:0000408">
    <property type="term" value="C:EKC/KEOPS complex"/>
    <property type="evidence" value="ECO:0007669"/>
    <property type="project" value="TreeGrafter"/>
</dbReference>
<organism evidence="9 10">
    <name type="scientific">Rhinocladiella mackenziei CBS 650.93</name>
    <dbReference type="NCBI Taxonomy" id="1442369"/>
    <lineage>
        <taxon>Eukaryota</taxon>
        <taxon>Fungi</taxon>
        <taxon>Dikarya</taxon>
        <taxon>Ascomycota</taxon>
        <taxon>Pezizomycotina</taxon>
        <taxon>Eurotiomycetes</taxon>
        <taxon>Chaetothyriomycetidae</taxon>
        <taxon>Chaetothyriales</taxon>
        <taxon>Herpotrichiellaceae</taxon>
        <taxon>Rhinocladiella</taxon>
    </lineage>
</organism>
<dbReference type="GO" id="GO:0005634">
    <property type="term" value="C:nucleus"/>
    <property type="evidence" value="ECO:0007669"/>
    <property type="project" value="UniProtKB-SubCell"/>
</dbReference>
<dbReference type="Proteomes" id="UP000053617">
    <property type="component" value="Unassembled WGS sequence"/>
</dbReference>
<accession>A0A0D2HC89</accession>
<evidence type="ECO:0000256" key="7">
    <source>
        <dbReference type="ARBA" id="ARBA00025043"/>
    </source>
</evidence>
<evidence type="ECO:0000313" key="9">
    <source>
        <dbReference type="EMBL" id="KIX08043.1"/>
    </source>
</evidence>
<keyword evidence="5" id="KW-0819">tRNA processing</keyword>
<comment type="function">
    <text evidence="7">Component of the EKC/KEOPS complex that is required for the formation of a threonylcarbamoyl group on adenosine at position 37 (t(6)A37) in tRNAs that read codons beginning with adenine. The complex is probably involved in the transfer of the threonylcarbamoyl moiety of threonylcarbamoyl-AMP (TC-AMP) to the N6 group of A37. CGI121 acts as an allosteric effector that regulates the t(6)A activity of the complex. The EKC/KEOPS complex also promotes both telomere uncapping and telomere elongation. The complex is required for efficient recruitment of transcriptional coactivators. CGI121 is not required for tRNA modification.</text>
</comment>
<dbReference type="STRING" id="1442369.A0A0D2HC89"/>
<evidence type="ECO:0000256" key="1">
    <source>
        <dbReference type="ARBA" id="ARBA00004123"/>
    </source>
</evidence>
<dbReference type="AlphaFoldDB" id="A0A0D2HC89"/>
<keyword evidence="6 8" id="KW-0539">Nucleus</keyword>
<evidence type="ECO:0000256" key="6">
    <source>
        <dbReference type="ARBA" id="ARBA00023242"/>
    </source>
</evidence>
<evidence type="ECO:0000256" key="5">
    <source>
        <dbReference type="ARBA" id="ARBA00022694"/>
    </source>
</evidence>
<reference evidence="9 10" key="1">
    <citation type="submission" date="2015-01" db="EMBL/GenBank/DDBJ databases">
        <title>The Genome Sequence of Rhinocladiella mackenzie CBS 650.93.</title>
        <authorList>
            <consortium name="The Broad Institute Genomics Platform"/>
            <person name="Cuomo C."/>
            <person name="de Hoog S."/>
            <person name="Gorbushina A."/>
            <person name="Stielow B."/>
            <person name="Teixiera M."/>
            <person name="Abouelleil A."/>
            <person name="Chapman S.B."/>
            <person name="Priest M."/>
            <person name="Young S.K."/>
            <person name="Wortman J."/>
            <person name="Nusbaum C."/>
            <person name="Birren B."/>
        </authorList>
    </citation>
    <scope>NUCLEOTIDE SEQUENCE [LARGE SCALE GENOMIC DNA]</scope>
    <source>
        <strain evidence="9 10">CBS 650.93</strain>
    </source>
</reference>